<evidence type="ECO:0000313" key="3">
    <source>
        <dbReference type="Proteomes" id="UP000037425"/>
    </source>
</evidence>
<dbReference type="PROSITE" id="PS51725">
    <property type="entry name" value="ABM"/>
    <property type="match status" value="1"/>
</dbReference>
<dbReference type="GO" id="GO:0004497">
    <property type="term" value="F:monooxygenase activity"/>
    <property type="evidence" value="ECO:0007669"/>
    <property type="project" value="UniProtKB-KW"/>
</dbReference>
<gene>
    <name evidence="2" type="ORF">AC244_07220</name>
</gene>
<feature type="domain" description="ABM" evidence="1">
    <location>
        <begin position="2"/>
        <end position="101"/>
    </location>
</feature>
<organism evidence="2 3">
    <name type="scientific">Ensifer adhaerens</name>
    <name type="common">Sinorhizobium morelense</name>
    <dbReference type="NCBI Taxonomy" id="106592"/>
    <lineage>
        <taxon>Bacteria</taxon>
        <taxon>Pseudomonadati</taxon>
        <taxon>Pseudomonadota</taxon>
        <taxon>Alphaproteobacteria</taxon>
        <taxon>Hyphomicrobiales</taxon>
        <taxon>Rhizobiaceae</taxon>
        <taxon>Sinorhizobium/Ensifer group</taxon>
        <taxon>Ensifer</taxon>
    </lineage>
</organism>
<keyword evidence="2" id="KW-0560">Oxidoreductase</keyword>
<dbReference type="PANTHER" id="PTHR34474:SF2">
    <property type="entry name" value="SIGNAL TRANSDUCTION PROTEIN TRAP"/>
    <property type="match status" value="1"/>
</dbReference>
<reference evidence="3" key="1">
    <citation type="submission" date="2015-07" db="EMBL/GenBank/DDBJ databases">
        <title>Whole genome sequence of an Ensifer adhaerens strain isolated from a cave pool in the Wind Cave National Park.</title>
        <authorList>
            <person name="Eng W.W.H."/>
            <person name="Gan H.M."/>
            <person name="Barton H.A."/>
            <person name="Savka M.A."/>
        </authorList>
    </citation>
    <scope>NUCLEOTIDE SEQUENCE [LARGE SCALE GENOMIC DNA]</scope>
    <source>
        <strain evidence="3">SD006</strain>
    </source>
</reference>
<dbReference type="EMBL" id="LGAP01000002">
    <property type="protein sequence ID" value="KOF21154.1"/>
    <property type="molecule type" value="Genomic_DNA"/>
</dbReference>
<dbReference type="InterPro" id="IPR007138">
    <property type="entry name" value="ABM_dom"/>
</dbReference>
<keyword evidence="2" id="KW-0503">Monooxygenase</keyword>
<evidence type="ECO:0000313" key="2">
    <source>
        <dbReference type="EMBL" id="KOF21154.1"/>
    </source>
</evidence>
<accession>A0A0L8C2Z5</accession>
<dbReference type="AlphaFoldDB" id="A0A0L8C2Z5"/>
<proteinExistence type="predicted"/>
<dbReference type="RefSeq" id="WP_053248094.1">
    <property type="nucleotide sequence ID" value="NZ_LGAP01000002.1"/>
</dbReference>
<dbReference type="SUPFAM" id="SSF54909">
    <property type="entry name" value="Dimeric alpha+beta barrel"/>
    <property type="match status" value="1"/>
</dbReference>
<comment type="caution">
    <text evidence="2">The sequence shown here is derived from an EMBL/GenBank/DDBJ whole genome shotgun (WGS) entry which is preliminary data.</text>
</comment>
<protein>
    <submittedName>
        <fullName evidence="2">Antibiotic biosynthesis monooxygenase</fullName>
    </submittedName>
</protein>
<dbReference type="PATRIC" id="fig|106592.7.peg.3090"/>
<dbReference type="InterPro" id="IPR011008">
    <property type="entry name" value="Dimeric_a/b-barrel"/>
</dbReference>
<dbReference type="OrthoDB" id="9798115at2"/>
<evidence type="ECO:0000259" key="1">
    <source>
        <dbReference type="PROSITE" id="PS51725"/>
    </source>
</evidence>
<dbReference type="InterPro" id="IPR050404">
    <property type="entry name" value="Heme-degrading_MO"/>
</dbReference>
<sequence length="104" mass="11736">MFFAMNRFRIAIGQEEAFEAVWRGRDSSLADMPGFVSFHLLRGESVPEEGYTLFVSNSTWKDKDAFSAWTKSENFRAAHKNAGDNRSMYLGPPKFEGFSVVEGA</sequence>
<dbReference type="Gene3D" id="3.30.70.100">
    <property type="match status" value="1"/>
</dbReference>
<name>A0A0L8C2Z5_ENSAD</name>
<dbReference type="PANTHER" id="PTHR34474">
    <property type="entry name" value="SIGNAL TRANSDUCTION PROTEIN TRAP"/>
    <property type="match status" value="1"/>
</dbReference>
<dbReference type="Pfam" id="PF03992">
    <property type="entry name" value="ABM"/>
    <property type="match status" value="1"/>
</dbReference>
<dbReference type="Proteomes" id="UP000037425">
    <property type="component" value="Unassembled WGS sequence"/>
</dbReference>